<evidence type="ECO:0000313" key="2">
    <source>
        <dbReference type="Proteomes" id="UP000078476"/>
    </source>
</evidence>
<dbReference type="STRING" id="980561.A1359_10305"/>
<keyword evidence="2" id="KW-1185">Reference proteome</keyword>
<evidence type="ECO:0000313" key="1">
    <source>
        <dbReference type="EMBL" id="OAI14554.1"/>
    </source>
</evidence>
<gene>
    <name evidence="1" type="ORF">A1359_10305</name>
</gene>
<organism evidence="1 2">
    <name type="scientific">Methylomonas lenta</name>
    <dbReference type="NCBI Taxonomy" id="980561"/>
    <lineage>
        <taxon>Bacteria</taxon>
        <taxon>Pseudomonadati</taxon>
        <taxon>Pseudomonadota</taxon>
        <taxon>Gammaproteobacteria</taxon>
        <taxon>Methylococcales</taxon>
        <taxon>Methylococcaceae</taxon>
        <taxon>Methylomonas</taxon>
    </lineage>
</organism>
<reference evidence="1 2" key="1">
    <citation type="submission" date="2016-03" db="EMBL/GenBank/DDBJ databases">
        <authorList>
            <person name="Ploux O."/>
        </authorList>
    </citation>
    <scope>NUCLEOTIDE SEQUENCE [LARGE SCALE GENOMIC DNA]</scope>
    <source>
        <strain evidence="1 2">R-45370</strain>
    </source>
</reference>
<name>A0A177NAD4_9GAMM</name>
<comment type="caution">
    <text evidence="1">The sequence shown here is derived from an EMBL/GenBank/DDBJ whole genome shotgun (WGS) entry which is preliminary data.</text>
</comment>
<dbReference type="EMBL" id="LUUI01000108">
    <property type="protein sequence ID" value="OAI14554.1"/>
    <property type="molecule type" value="Genomic_DNA"/>
</dbReference>
<proteinExistence type="predicted"/>
<dbReference type="Proteomes" id="UP000078476">
    <property type="component" value="Unassembled WGS sequence"/>
</dbReference>
<dbReference type="AlphaFoldDB" id="A0A177NAD4"/>
<sequence>MGKPEPIADLSDDERKLLIEGLTALRRERGQAWNLACDAADANGRRRPSLRQFGIDDIKRLARRIGGRNAHTHWLEE</sequence>
<accession>A0A177NAD4</accession>
<dbReference type="OrthoDB" id="5570892at2"/>
<protein>
    <submittedName>
        <fullName evidence="1">Uncharacterized protein</fullName>
    </submittedName>
</protein>